<evidence type="ECO:0000256" key="1">
    <source>
        <dbReference type="ARBA" id="ARBA00023235"/>
    </source>
</evidence>
<comment type="caution">
    <text evidence="3">The sequence shown here is derived from an EMBL/GenBank/DDBJ whole genome shotgun (WGS) entry which is preliminary data.</text>
</comment>
<dbReference type="EMBL" id="BIXY01000011">
    <property type="protein sequence ID" value="GCF07570.1"/>
    <property type="molecule type" value="Genomic_DNA"/>
</dbReference>
<proteinExistence type="predicted"/>
<dbReference type="InterPro" id="IPR013022">
    <property type="entry name" value="Xyl_isomerase-like_TIM-brl"/>
</dbReference>
<evidence type="ECO:0000259" key="2">
    <source>
        <dbReference type="Pfam" id="PF01261"/>
    </source>
</evidence>
<evidence type="ECO:0000313" key="4">
    <source>
        <dbReference type="Proteomes" id="UP000322530"/>
    </source>
</evidence>
<dbReference type="InterPro" id="IPR036237">
    <property type="entry name" value="Xyl_isomerase-like_sf"/>
</dbReference>
<protein>
    <recommendedName>
        <fullName evidence="2">Xylose isomerase-like TIM barrel domain-containing protein</fullName>
    </recommendedName>
</protein>
<feature type="domain" description="Xylose isomerase-like TIM barrel" evidence="2">
    <location>
        <begin position="14"/>
        <end position="242"/>
    </location>
</feature>
<dbReference type="SUPFAM" id="SSF51658">
    <property type="entry name" value="Xylose isomerase-like"/>
    <property type="match status" value="1"/>
</dbReference>
<reference evidence="3 4" key="1">
    <citation type="submission" date="2019-01" db="EMBL/GenBank/DDBJ databases">
        <title>Draft genome sequence of Dictyobacter sp. Uno17.</title>
        <authorList>
            <person name="Wang C.M."/>
            <person name="Zheng Y."/>
            <person name="Sakai Y."/>
            <person name="Abe K."/>
            <person name="Yokota A."/>
            <person name="Yabe S."/>
        </authorList>
    </citation>
    <scope>NUCLEOTIDE SEQUENCE [LARGE SCALE GENOMIC DNA]</scope>
    <source>
        <strain evidence="3 4">Uno17</strain>
    </source>
</reference>
<dbReference type="OrthoDB" id="9814946at2"/>
<dbReference type="Pfam" id="PF01261">
    <property type="entry name" value="AP_endonuc_2"/>
    <property type="match status" value="1"/>
</dbReference>
<organism evidence="3 4">
    <name type="scientific">Dictyobacter arantiisoli</name>
    <dbReference type="NCBI Taxonomy" id="2014874"/>
    <lineage>
        <taxon>Bacteria</taxon>
        <taxon>Bacillati</taxon>
        <taxon>Chloroflexota</taxon>
        <taxon>Ktedonobacteria</taxon>
        <taxon>Ktedonobacterales</taxon>
        <taxon>Dictyobacteraceae</taxon>
        <taxon>Dictyobacter</taxon>
    </lineage>
</organism>
<dbReference type="InterPro" id="IPR050417">
    <property type="entry name" value="Sugar_Epim/Isomerase"/>
</dbReference>
<dbReference type="RefSeq" id="WP_149400579.1">
    <property type="nucleotide sequence ID" value="NZ_BIXY01000011.1"/>
</dbReference>
<keyword evidence="1" id="KW-0413">Isomerase</keyword>
<dbReference type="GO" id="GO:0016853">
    <property type="term" value="F:isomerase activity"/>
    <property type="evidence" value="ECO:0007669"/>
    <property type="project" value="UniProtKB-KW"/>
</dbReference>
<dbReference type="PANTHER" id="PTHR43489:SF7">
    <property type="entry name" value="3-DEHYDRO-D-GULOSIDE 4-EPIMERASE-RELATED"/>
    <property type="match status" value="1"/>
</dbReference>
<evidence type="ECO:0000313" key="3">
    <source>
        <dbReference type="EMBL" id="GCF07570.1"/>
    </source>
</evidence>
<gene>
    <name evidence="3" type="ORF">KDI_11340</name>
</gene>
<dbReference type="AlphaFoldDB" id="A0A5A5T7Y3"/>
<name>A0A5A5T7Y3_9CHLR</name>
<sequence>MKFGVCTSIRTVQILQDIQFDYLEEAVQRFLLPEGSQEDFEDNLRAVRKLAFPVEAANSLLPSNLPIIATPERKIDAGRLENYMKTTLRRAEQAGIRIIVFGSGVARTNPEGFPKADAEQQVQEHLATWSSWARNHGVQIVLEPLQYAETNIFNTVAESGEMVQRIVESGARLLADTYHMALNQENPTSMIPYGPLLRHVHVAEKQERAAPGRFGEDQRPYFAALKQAGYDQRISIECNWVAFERELNPALAELKRQWAEA</sequence>
<dbReference type="Gene3D" id="3.20.20.150">
    <property type="entry name" value="Divalent-metal-dependent TIM barrel enzymes"/>
    <property type="match status" value="1"/>
</dbReference>
<dbReference type="Proteomes" id="UP000322530">
    <property type="component" value="Unassembled WGS sequence"/>
</dbReference>
<accession>A0A5A5T7Y3</accession>
<dbReference type="PANTHER" id="PTHR43489">
    <property type="entry name" value="ISOMERASE"/>
    <property type="match status" value="1"/>
</dbReference>
<keyword evidence="4" id="KW-1185">Reference proteome</keyword>